<dbReference type="SMART" id="SM00733">
    <property type="entry name" value="Mterf"/>
    <property type="match status" value="7"/>
</dbReference>
<dbReference type="Pfam" id="PF02536">
    <property type="entry name" value="mTERF"/>
    <property type="match status" value="2"/>
</dbReference>
<dbReference type="GO" id="GO:0005739">
    <property type="term" value="C:mitochondrion"/>
    <property type="evidence" value="ECO:0007669"/>
    <property type="project" value="EnsemblPlants"/>
</dbReference>
<evidence type="ECO:0000256" key="1">
    <source>
        <dbReference type="ARBA" id="ARBA00007692"/>
    </source>
</evidence>
<dbReference type="GO" id="GO:0000394">
    <property type="term" value="P:RNA splicing, via endonucleolytic cleavage and ligation"/>
    <property type="evidence" value="ECO:0007669"/>
    <property type="project" value="EnsemblPlants"/>
</dbReference>
<protein>
    <submittedName>
        <fullName evidence="4">Uncharacterized protein</fullName>
    </submittedName>
</protein>
<proteinExistence type="inferred from homology"/>
<dbReference type="GO" id="GO:0003723">
    <property type="term" value="F:RNA binding"/>
    <property type="evidence" value="ECO:0007669"/>
    <property type="project" value="EnsemblPlants"/>
</dbReference>
<keyword evidence="2" id="KW-0804">Transcription</keyword>
<dbReference type="PANTHER" id="PTHR13068">
    <property type="entry name" value="CGI-12 PROTEIN-RELATED"/>
    <property type="match status" value="1"/>
</dbReference>
<dbReference type="Gramene" id="NC9G0275040.1">
    <property type="protein sequence ID" value="NC9G0275040.1:cds"/>
    <property type="gene ID" value="NC9G0275040"/>
</dbReference>
<evidence type="ECO:0000256" key="3">
    <source>
        <dbReference type="ARBA" id="ARBA00022946"/>
    </source>
</evidence>
<keyword evidence="3" id="KW-0809">Transit peptide</keyword>
<evidence type="ECO:0000256" key="2">
    <source>
        <dbReference type="ARBA" id="ARBA00022472"/>
    </source>
</evidence>
<comment type="similarity">
    <text evidence="1">Belongs to the mTERF family.</text>
</comment>
<dbReference type="GO" id="GO:0006353">
    <property type="term" value="P:DNA-templated transcription termination"/>
    <property type="evidence" value="ECO:0007669"/>
    <property type="project" value="UniProtKB-KW"/>
</dbReference>
<accession>A0A5K1GYU2</accession>
<gene>
    <name evidence="4" type="ORF">NYM_LOCUS28174</name>
</gene>
<dbReference type="InterPro" id="IPR038538">
    <property type="entry name" value="MTERF_sf"/>
</dbReference>
<name>A0A5K1GYU2_9MAGN</name>
<dbReference type="PANTHER" id="PTHR13068:SF23">
    <property type="entry name" value="TRANSCRIPTION TERMINATION FACTOR MTERF15, MITOCHONDRIAL"/>
    <property type="match status" value="1"/>
</dbReference>
<dbReference type="GO" id="GO:0009737">
    <property type="term" value="P:response to abscisic acid"/>
    <property type="evidence" value="ECO:0007669"/>
    <property type="project" value="EnsemblPlants"/>
</dbReference>
<dbReference type="GO" id="GO:0009733">
    <property type="term" value="P:response to auxin"/>
    <property type="evidence" value="ECO:0007669"/>
    <property type="project" value="EnsemblPlants"/>
</dbReference>
<dbReference type="InterPro" id="IPR003690">
    <property type="entry name" value="MTERF"/>
</dbReference>
<dbReference type="GO" id="GO:0009739">
    <property type="term" value="P:response to gibberellin"/>
    <property type="evidence" value="ECO:0007669"/>
    <property type="project" value="EnsemblPlants"/>
</dbReference>
<organism evidence="4">
    <name type="scientific">Nymphaea colorata</name>
    <name type="common">pocket water lily</name>
    <dbReference type="NCBI Taxonomy" id="210225"/>
    <lineage>
        <taxon>Eukaryota</taxon>
        <taxon>Viridiplantae</taxon>
        <taxon>Streptophyta</taxon>
        <taxon>Embryophyta</taxon>
        <taxon>Tracheophyta</taxon>
        <taxon>Spermatophyta</taxon>
        <taxon>Magnoliopsida</taxon>
        <taxon>Nymphaeales</taxon>
        <taxon>Nymphaeaceae</taxon>
        <taxon>Nymphaea</taxon>
    </lineage>
</organism>
<evidence type="ECO:0000313" key="4">
    <source>
        <dbReference type="EMBL" id="VVW81269.1"/>
    </source>
</evidence>
<dbReference type="AlphaFoldDB" id="A0A5K1GYU2"/>
<dbReference type="GO" id="GO:0009735">
    <property type="term" value="P:response to cytokinin"/>
    <property type="evidence" value="ECO:0007669"/>
    <property type="project" value="EnsemblPlants"/>
</dbReference>
<reference evidence="4" key="1">
    <citation type="submission" date="2019-09" db="EMBL/GenBank/DDBJ databases">
        <authorList>
            <person name="Zhang L."/>
        </authorList>
    </citation>
    <scope>NUCLEOTIDE SEQUENCE</scope>
</reference>
<keyword evidence="2" id="KW-0805">Transcription regulation</keyword>
<dbReference type="OrthoDB" id="637682at2759"/>
<dbReference type="OMA" id="LCKYGLI"/>
<dbReference type="Gene3D" id="1.25.70.10">
    <property type="entry name" value="Transcription termination factor 3, mitochondrial"/>
    <property type="match status" value="1"/>
</dbReference>
<sequence>MGSESRKFPRVPRTQLLAGPQAVTASGSALIQQRQVRQGAGPLSSAMRVGGALLRTLQHRLRSSSSSFLPQLPPPSFLPLFRTTATSARRTPHVPAAPAFPVADLLVRSGFPAEFLADFTAKNPYVLSLDPSGCEKCVSKLFSFGLSRESLASVLFSNPGVLEPRRLGKIEAVFAVVEDFDNSSAIMRKVLEFSGRLSMEPCDVRENIGFLRSCGISEFLIPHLLEESPWLVFLDRRLELEPSAGIMRDVGMRSETITRILIDFPQLFKLGARQIASRVNYLKGIGFRAEEIDSIVGDFPAILKFGVEDRLKPLISEMRDLGFGFLEIKKAAIEDPRIFQIEAGGELSRCVNLLKKLKCRLPIKEKILDNGVLRASVEVKLRIDCLCRSGLSHRDAFKLLWREPRIIIYDLEDVQKKINFLTDEIGDPISLLVEVPEYLGVNLERQIIPRYKVVQWLRSHGGLGIEVGLKDLVKSSRHKFYNFFVKPYPECERIFGKMNREAVPRSRPAVELSQLLKPQKYKECEKDSENIKMFMKSLV</sequence>
<dbReference type="EMBL" id="LR721787">
    <property type="protein sequence ID" value="VVW81269.1"/>
    <property type="molecule type" value="Genomic_DNA"/>
</dbReference>
<keyword evidence="2" id="KW-0806">Transcription termination</keyword>